<evidence type="ECO:0000259" key="7">
    <source>
        <dbReference type="PROSITE" id="PS50263"/>
    </source>
</evidence>
<dbReference type="Pfam" id="PF19018">
    <property type="entry name" value="Vanin_C"/>
    <property type="match status" value="1"/>
</dbReference>
<dbReference type="InterPro" id="IPR043957">
    <property type="entry name" value="Vanin_C"/>
</dbReference>
<evidence type="ECO:0000256" key="1">
    <source>
        <dbReference type="ARBA" id="ARBA00008225"/>
    </source>
</evidence>
<keyword evidence="8" id="KW-1185">Reference proteome</keyword>
<dbReference type="InterPro" id="IPR003010">
    <property type="entry name" value="C-N_Hydrolase"/>
</dbReference>
<name>A0A6I8UGE9_DROPS</name>
<dbReference type="InterPro" id="IPR036526">
    <property type="entry name" value="C-N_Hydrolase_sf"/>
</dbReference>
<dbReference type="Pfam" id="PF00795">
    <property type="entry name" value="CN_hydrolase"/>
    <property type="match status" value="1"/>
</dbReference>
<dbReference type="Gene3D" id="3.60.110.10">
    <property type="entry name" value="Carbon-nitrogen hydrolase"/>
    <property type="match status" value="1"/>
</dbReference>
<feature type="domain" description="CN hydrolase" evidence="7">
    <location>
        <begin position="34"/>
        <end position="300"/>
    </location>
</feature>
<protein>
    <submittedName>
        <fullName evidence="9">Vanin-like protein 1</fullName>
    </submittedName>
</protein>
<evidence type="ECO:0000256" key="6">
    <source>
        <dbReference type="SAM" id="SignalP"/>
    </source>
</evidence>
<keyword evidence="3" id="KW-0378">Hydrolase</keyword>
<dbReference type="FunCoup" id="A0A6I8UGE9">
    <property type="interactions" value="18"/>
</dbReference>
<evidence type="ECO:0000256" key="3">
    <source>
        <dbReference type="ARBA" id="ARBA00022801"/>
    </source>
</evidence>
<dbReference type="Proteomes" id="UP000001819">
    <property type="component" value="Chromosome X"/>
</dbReference>
<evidence type="ECO:0000313" key="9">
    <source>
        <dbReference type="RefSeq" id="XP_001355089.2"/>
    </source>
</evidence>
<dbReference type="PROSITE" id="PS50263">
    <property type="entry name" value="CN_HYDROLASE"/>
    <property type="match status" value="1"/>
</dbReference>
<reference evidence="9" key="1">
    <citation type="submission" date="2025-08" db="UniProtKB">
        <authorList>
            <consortium name="RefSeq"/>
        </authorList>
    </citation>
    <scope>IDENTIFICATION</scope>
    <source>
        <strain evidence="9">MV-25-SWS-2005</strain>
        <tissue evidence="9">Whole body</tissue>
    </source>
</reference>
<feature type="chain" id="PRO_5026239476" evidence="6">
    <location>
        <begin position="26"/>
        <end position="552"/>
    </location>
</feature>
<dbReference type="KEGG" id="dpo:4815185"/>
<dbReference type="AlphaFoldDB" id="A0A6I8UGE9"/>
<accession>A0A6I8UGE9</accession>
<dbReference type="InterPro" id="IPR040154">
    <property type="entry name" value="Biotinidase/VNN"/>
</dbReference>
<feature type="active site" description="Nucleophile" evidence="5">
    <location>
        <position position="204"/>
    </location>
</feature>
<dbReference type="PANTHER" id="PTHR10609">
    <property type="entry name" value="BIOTINIDASE-RELATED"/>
    <property type="match status" value="1"/>
</dbReference>
<evidence type="ECO:0000256" key="2">
    <source>
        <dbReference type="ARBA" id="ARBA00022729"/>
    </source>
</evidence>
<comment type="similarity">
    <text evidence="1">Belongs to the carbon-nitrogen hydrolase superfamily. BTD/VNN family.</text>
</comment>
<dbReference type="SUPFAM" id="SSF56317">
    <property type="entry name" value="Carbon-nitrogen hydrolase"/>
    <property type="match status" value="1"/>
</dbReference>
<evidence type="ECO:0000256" key="5">
    <source>
        <dbReference type="PIRSR" id="PIRSR011861-1"/>
    </source>
</evidence>
<evidence type="ECO:0000256" key="4">
    <source>
        <dbReference type="ARBA" id="ARBA00023180"/>
    </source>
</evidence>
<proteinExistence type="inferred from homology"/>
<feature type="signal peptide" evidence="6">
    <location>
        <begin position="1"/>
        <end position="25"/>
    </location>
</feature>
<evidence type="ECO:0000313" key="8">
    <source>
        <dbReference type="Proteomes" id="UP000001819"/>
    </source>
</evidence>
<feature type="active site" description="Proton donor" evidence="5">
    <location>
        <position position="172"/>
    </location>
</feature>
<dbReference type="InterPro" id="IPR012101">
    <property type="entry name" value="Biotinidase-like_euk"/>
</dbReference>
<sequence>MATNSGWRLLWLCLTLGLLPGLSHQASIAESDYYTAGVVEFRQSVLSTSPTSENLAGYLEIIQSANASETDIIVFPEMTINSRGPQTFVPDPKEQIAPCLNDPSALYYAEFLVSLSCAARNVSKYLVINVSEKKLCTDTPEDPRPCALDGLNIHNTNVVFDRQGVVISRYRKVHLYGENRNTTYEPELETFETDFGVTFGTFTCFDILFYTPAHQLILEQGITDFIYTTMWFSQLPFLTAVQTQQGWAYANNVNLLAAGASFPLVGSSGSGIYHGREGALSSVMVQGTGERSIHVAQVPKYTVRRPIRQRRQRRALGTSRAAISSSDFTMKRDYLENYQSELLPIAENQSGNLTKDICYEKFCCHFDIEWRALEGGSGRSASYRLGAYDGWRNEQNVDANYIRNCGLFACTGPTLEECGGLPSSEKLAEQGLRVAFTRLEIGVTYPESREFLLMPNTVLDDLLPLEPSRFEWSQEQTSVDSYQYDVRFGLRDSVEVSNLLTFAIYGNYYDEKCTFGVGSEEQQVACGYKNGSSRLVLFGAGLLMPLLLLLRG</sequence>
<dbReference type="PIRSF" id="PIRSF011861">
    <property type="entry name" value="Biotinidase"/>
    <property type="match status" value="1"/>
</dbReference>
<dbReference type="GO" id="GO:0016811">
    <property type="term" value="F:hydrolase activity, acting on carbon-nitrogen (but not peptide) bonds, in linear amides"/>
    <property type="evidence" value="ECO:0007669"/>
    <property type="project" value="InterPro"/>
</dbReference>
<feature type="active site" description="Proton acceptor" evidence="5">
    <location>
        <position position="77"/>
    </location>
</feature>
<dbReference type="PANTHER" id="PTHR10609:SF14">
    <property type="entry name" value="BIOTINIDASE"/>
    <property type="match status" value="1"/>
</dbReference>
<gene>
    <name evidence="9" type="primary">LOC4815185</name>
</gene>
<dbReference type="InParanoid" id="A0A6I8UGE9"/>
<dbReference type="RefSeq" id="XP_001355089.2">
    <property type="nucleotide sequence ID" value="XM_001355053.3"/>
</dbReference>
<dbReference type="CDD" id="cd07567">
    <property type="entry name" value="biotinidase_like"/>
    <property type="match status" value="1"/>
</dbReference>
<keyword evidence="4" id="KW-0325">Glycoprotein</keyword>
<keyword evidence="2 6" id="KW-0732">Signal</keyword>
<organism evidence="8 9">
    <name type="scientific">Drosophila pseudoobscura pseudoobscura</name>
    <name type="common">Fruit fly</name>
    <dbReference type="NCBI Taxonomy" id="46245"/>
    <lineage>
        <taxon>Eukaryota</taxon>
        <taxon>Metazoa</taxon>
        <taxon>Ecdysozoa</taxon>
        <taxon>Arthropoda</taxon>
        <taxon>Hexapoda</taxon>
        <taxon>Insecta</taxon>
        <taxon>Pterygota</taxon>
        <taxon>Neoptera</taxon>
        <taxon>Endopterygota</taxon>
        <taxon>Diptera</taxon>
        <taxon>Brachycera</taxon>
        <taxon>Muscomorpha</taxon>
        <taxon>Ephydroidea</taxon>
        <taxon>Drosophilidae</taxon>
        <taxon>Drosophila</taxon>
        <taxon>Sophophora</taxon>
    </lineage>
</organism>